<name>Q2SLX3_HAHCH</name>
<reference evidence="2 3" key="1">
    <citation type="journal article" date="2005" name="Nucleic Acids Res.">
        <title>Genomic blueprint of Hahella chejuensis, a marine microbe producing an algicidal agent.</title>
        <authorList>
            <person name="Jeong H."/>
            <person name="Yim J.H."/>
            <person name="Lee C."/>
            <person name="Choi S.-H."/>
            <person name="Park Y.K."/>
            <person name="Yoon S.H."/>
            <person name="Hur C.-G."/>
            <person name="Kang H.-Y."/>
            <person name="Kim D."/>
            <person name="Lee H.H."/>
            <person name="Park K.H."/>
            <person name="Park S.-H."/>
            <person name="Park H.-S."/>
            <person name="Lee H.K."/>
            <person name="Oh T.K."/>
            <person name="Kim J.F."/>
        </authorList>
    </citation>
    <scope>NUCLEOTIDE SEQUENCE [LARGE SCALE GENOMIC DNA]</scope>
    <source>
        <strain evidence="2 3">KCTC 2396</strain>
    </source>
</reference>
<feature type="region of interest" description="Disordered" evidence="1">
    <location>
        <begin position="110"/>
        <end position="143"/>
    </location>
</feature>
<dbReference type="KEGG" id="hch:HCH_01493"/>
<evidence type="ECO:0000313" key="2">
    <source>
        <dbReference type="EMBL" id="ABC28351.1"/>
    </source>
</evidence>
<dbReference type="HOGENOM" id="CLU_1803470_0_0_6"/>
<proteinExistence type="predicted"/>
<evidence type="ECO:0000256" key="1">
    <source>
        <dbReference type="SAM" id="MobiDB-lite"/>
    </source>
</evidence>
<accession>Q2SLX3</accession>
<sequence length="143" mass="16250">MTTKKTVMLSMNFLVDIEESPEHSTLASIEEKLLSQIKHMLEEEGLEKLPNSSFTLSESSDCGQCSACGKWVRARNWTSSFLDVIPAGIWSHTDLLCTFCYPKKRQATEHVRSEEWSSSKEESFWEPPSTKPDDWGNSGNDAW</sequence>
<dbReference type="EMBL" id="CP000155">
    <property type="protein sequence ID" value="ABC28351.1"/>
    <property type="molecule type" value="Genomic_DNA"/>
</dbReference>
<dbReference type="AlphaFoldDB" id="Q2SLX3"/>
<dbReference type="OrthoDB" id="6692704at2"/>
<feature type="compositionally biased region" description="Basic and acidic residues" evidence="1">
    <location>
        <begin position="110"/>
        <end position="123"/>
    </location>
</feature>
<dbReference type="Proteomes" id="UP000000238">
    <property type="component" value="Chromosome"/>
</dbReference>
<evidence type="ECO:0000313" key="3">
    <source>
        <dbReference type="Proteomes" id="UP000000238"/>
    </source>
</evidence>
<gene>
    <name evidence="2" type="ordered locus">HCH_01493</name>
</gene>
<dbReference type="RefSeq" id="WP_011395424.1">
    <property type="nucleotide sequence ID" value="NC_007645.1"/>
</dbReference>
<protein>
    <submittedName>
        <fullName evidence="2">Uncharacterized protein</fullName>
    </submittedName>
</protein>
<keyword evidence="3" id="KW-1185">Reference proteome</keyword>
<organism evidence="2 3">
    <name type="scientific">Hahella chejuensis (strain KCTC 2396)</name>
    <dbReference type="NCBI Taxonomy" id="349521"/>
    <lineage>
        <taxon>Bacteria</taxon>
        <taxon>Pseudomonadati</taxon>
        <taxon>Pseudomonadota</taxon>
        <taxon>Gammaproteobacteria</taxon>
        <taxon>Oceanospirillales</taxon>
        <taxon>Hahellaceae</taxon>
        <taxon>Hahella</taxon>
    </lineage>
</organism>